<gene>
    <name evidence="3" type="primary">yiaD_2</name>
    <name evidence="3" type="ORF">NCTC8256_00269</name>
</gene>
<proteinExistence type="predicted"/>
<dbReference type="PROSITE" id="PS51257">
    <property type="entry name" value="PROKAR_LIPOPROTEIN"/>
    <property type="match status" value="1"/>
</dbReference>
<accession>A0A379VIN4</accession>
<protein>
    <submittedName>
        <fullName evidence="3">Outer membrane protein</fullName>
    </submittedName>
</protein>
<keyword evidence="2" id="KW-0732">Signal</keyword>
<feature type="signal peptide" evidence="2">
    <location>
        <begin position="1"/>
        <end position="17"/>
    </location>
</feature>
<dbReference type="Proteomes" id="UP000254346">
    <property type="component" value="Unassembled WGS sequence"/>
</dbReference>
<evidence type="ECO:0000256" key="1">
    <source>
        <dbReference type="SAM" id="MobiDB-lite"/>
    </source>
</evidence>
<evidence type="ECO:0000256" key="2">
    <source>
        <dbReference type="SAM" id="SignalP"/>
    </source>
</evidence>
<name>A0A379VIN4_SALET</name>
<dbReference type="AlphaFoldDB" id="A0A379VIN4"/>
<reference evidence="3 4" key="1">
    <citation type="submission" date="2018-06" db="EMBL/GenBank/DDBJ databases">
        <authorList>
            <consortium name="Pathogen Informatics"/>
            <person name="Doyle S."/>
        </authorList>
    </citation>
    <scope>NUCLEOTIDE SEQUENCE [LARGE SCALE GENOMIC DNA]</scope>
    <source>
        <strain evidence="3 4">NCTC8256</strain>
    </source>
</reference>
<dbReference type="EMBL" id="UGXR01000001">
    <property type="protein sequence ID" value="SUH06423.1"/>
    <property type="molecule type" value="Genomic_DNA"/>
</dbReference>
<feature type="region of interest" description="Disordered" evidence="1">
    <location>
        <begin position="44"/>
        <end position="63"/>
    </location>
</feature>
<organism evidence="3 4">
    <name type="scientific">Salmonella enterica I</name>
    <dbReference type="NCBI Taxonomy" id="59201"/>
    <lineage>
        <taxon>Bacteria</taxon>
        <taxon>Pseudomonadati</taxon>
        <taxon>Pseudomonadota</taxon>
        <taxon>Gammaproteobacteria</taxon>
        <taxon>Enterobacterales</taxon>
        <taxon>Enterobacteriaceae</taxon>
        <taxon>Salmonella</taxon>
    </lineage>
</organism>
<feature type="chain" id="PRO_5016945614" evidence="2">
    <location>
        <begin position="18"/>
        <end position="63"/>
    </location>
</feature>
<sequence>MKKRVFVIAAIVSGALAVSGCTTNPYTGEREAGKSGIGAGIGSLSAQASAHSPPPKKIAVKAR</sequence>
<evidence type="ECO:0000313" key="4">
    <source>
        <dbReference type="Proteomes" id="UP000254346"/>
    </source>
</evidence>
<evidence type="ECO:0000313" key="3">
    <source>
        <dbReference type="EMBL" id="SUH06423.1"/>
    </source>
</evidence>